<dbReference type="GO" id="GO:0003677">
    <property type="term" value="F:DNA binding"/>
    <property type="evidence" value="ECO:0007669"/>
    <property type="project" value="InterPro"/>
</dbReference>
<dbReference type="InterPro" id="IPR010982">
    <property type="entry name" value="Lambda_DNA-bd_dom_sf"/>
</dbReference>
<dbReference type="SUPFAM" id="SSF47413">
    <property type="entry name" value="lambda repressor-like DNA-binding domains"/>
    <property type="match status" value="1"/>
</dbReference>
<sequence>MDNKLLKMETETFGQYIKRVRELRGYSQRKLSTLSSLSNTTICRIEKGSENGIENPDMDTVIKLAEGLKLDKEILLIAAGYLDEKKVDEPLDIKEYIKISLQKLGWINSYDDINEETIDYVEFLLKKYGNKYKQIP</sequence>
<dbReference type="InterPro" id="IPR001387">
    <property type="entry name" value="Cro/C1-type_HTH"/>
</dbReference>
<dbReference type="KEGG" id="crw:CROST_024950"/>
<dbReference type="STRING" id="84029.CROST_24900"/>
<proteinExistence type="predicted"/>
<dbReference type="CDD" id="cd00093">
    <property type="entry name" value="HTH_XRE"/>
    <property type="match status" value="1"/>
</dbReference>
<dbReference type="EMBL" id="CP096983">
    <property type="protein sequence ID" value="URZ11778.1"/>
    <property type="molecule type" value="Genomic_DNA"/>
</dbReference>
<dbReference type="AlphaFoldDB" id="A0A1S8LPW1"/>
<keyword evidence="2" id="KW-1185">Reference proteome</keyword>
<evidence type="ECO:0000313" key="2">
    <source>
        <dbReference type="Proteomes" id="UP000190951"/>
    </source>
</evidence>
<dbReference type="Gene3D" id="1.10.260.40">
    <property type="entry name" value="lambda repressor-like DNA-binding domains"/>
    <property type="match status" value="1"/>
</dbReference>
<protein>
    <submittedName>
        <fullName evidence="1">Uncharacterized protein</fullName>
    </submittedName>
</protein>
<reference evidence="1 2" key="1">
    <citation type="submission" date="2022-04" db="EMBL/GenBank/DDBJ databases">
        <title>Genome sequence of C. roseum typestrain.</title>
        <authorList>
            <person name="Poehlein A."/>
            <person name="Schoch T."/>
            <person name="Duerre P."/>
            <person name="Daniel R."/>
        </authorList>
    </citation>
    <scope>NUCLEOTIDE SEQUENCE [LARGE SCALE GENOMIC DNA]</scope>
    <source>
        <strain evidence="1 2">DSM 7320</strain>
    </source>
</reference>
<organism evidence="1 2">
    <name type="scientific">Clostridium felsineum</name>
    <dbReference type="NCBI Taxonomy" id="36839"/>
    <lineage>
        <taxon>Bacteria</taxon>
        <taxon>Bacillati</taxon>
        <taxon>Bacillota</taxon>
        <taxon>Clostridia</taxon>
        <taxon>Eubacteriales</taxon>
        <taxon>Clostridiaceae</taxon>
        <taxon>Clostridium</taxon>
    </lineage>
</organism>
<gene>
    <name evidence="1" type="ORF">CROST_024950</name>
</gene>
<dbReference type="RefSeq" id="WP_077835816.1">
    <property type="nucleotide sequence ID" value="NZ_CP096983.1"/>
</dbReference>
<dbReference type="PROSITE" id="PS50943">
    <property type="entry name" value="HTH_CROC1"/>
    <property type="match status" value="1"/>
</dbReference>
<accession>A0A1S8LPW1</accession>
<dbReference type="SMART" id="SM00530">
    <property type="entry name" value="HTH_XRE"/>
    <property type="match status" value="1"/>
</dbReference>
<evidence type="ECO:0000313" key="1">
    <source>
        <dbReference type="EMBL" id="URZ11778.1"/>
    </source>
</evidence>
<name>A0A1S8LPW1_9CLOT</name>
<dbReference type="Proteomes" id="UP000190951">
    <property type="component" value="Chromosome"/>
</dbReference>
<dbReference type="Pfam" id="PF01381">
    <property type="entry name" value="HTH_3"/>
    <property type="match status" value="1"/>
</dbReference>